<organism evidence="3">
    <name type="scientific">Glycine max</name>
    <name type="common">Soybean</name>
    <name type="synonym">Glycine hispida</name>
    <dbReference type="NCBI Taxonomy" id="3847"/>
    <lineage>
        <taxon>Eukaryota</taxon>
        <taxon>Viridiplantae</taxon>
        <taxon>Streptophyta</taxon>
        <taxon>Embryophyta</taxon>
        <taxon>Tracheophyta</taxon>
        <taxon>Spermatophyta</taxon>
        <taxon>Magnoliopsida</taxon>
        <taxon>eudicotyledons</taxon>
        <taxon>Gunneridae</taxon>
        <taxon>Pentapetalae</taxon>
        <taxon>rosids</taxon>
        <taxon>fabids</taxon>
        <taxon>Fabales</taxon>
        <taxon>Fabaceae</taxon>
        <taxon>Papilionoideae</taxon>
        <taxon>50 kb inversion clade</taxon>
        <taxon>NPAAA clade</taxon>
        <taxon>indigoferoid/millettioid clade</taxon>
        <taxon>Phaseoleae</taxon>
        <taxon>Glycine</taxon>
        <taxon>Glycine subgen. Soja</taxon>
    </lineage>
</organism>
<dbReference type="Pfam" id="PF14291">
    <property type="entry name" value="DUF4371"/>
    <property type="match status" value="1"/>
</dbReference>
<evidence type="ECO:0000313" key="2">
    <source>
        <dbReference type="EMBL" id="KRH13705.1"/>
    </source>
</evidence>
<name>K7MDZ4_SOYBN</name>
<dbReference type="AlphaFoldDB" id="K7MDZ4"/>
<dbReference type="InterPro" id="IPR012337">
    <property type="entry name" value="RNaseH-like_sf"/>
</dbReference>
<dbReference type="EMBL" id="CM000848">
    <property type="protein sequence ID" value="KRH13705.1"/>
    <property type="molecule type" value="Genomic_DNA"/>
</dbReference>
<reference evidence="2" key="3">
    <citation type="submission" date="2018-07" db="EMBL/GenBank/DDBJ databases">
        <title>WGS assembly of Glycine max.</title>
        <authorList>
            <person name="Schmutz J."/>
            <person name="Cannon S."/>
            <person name="Schlueter J."/>
            <person name="Ma J."/>
            <person name="Mitros T."/>
            <person name="Nelson W."/>
            <person name="Hyten D."/>
            <person name="Song Q."/>
            <person name="Thelen J."/>
            <person name="Cheng J."/>
            <person name="Xu D."/>
            <person name="Hellsten U."/>
            <person name="May G."/>
            <person name="Yu Y."/>
            <person name="Sakurai T."/>
            <person name="Umezawa T."/>
            <person name="Bhattacharyya M."/>
            <person name="Sandhu D."/>
            <person name="Valliyodan B."/>
            <person name="Lindquist E."/>
            <person name="Peto M."/>
            <person name="Grant D."/>
            <person name="Shu S."/>
            <person name="Goodstein D."/>
            <person name="Barry K."/>
            <person name="Futrell-Griggs M."/>
            <person name="Abernathy B."/>
            <person name="Du J."/>
            <person name="Tian Z."/>
            <person name="Zhu L."/>
            <person name="Gill N."/>
            <person name="Joshi T."/>
            <person name="Libault M."/>
            <person name="Sethuraman A."/>
            <person name="Zhang X."/>
            <person name="Shinozaki K."/>
            <person name="Nguyen H."/>
            <person name="Wing R."/>
            <person name="Cregan P."/>
            <person name="Specht J."/>
            <person name="Grimwood J."/>
            <person name="Rokhsar D."/>
            <person name="Stacey G."/>
            <person name="Shoemaker R."/>
            <person name="Jackson S."/>
        </authorList>
    </citation>
    <scope>NUCLEOTIDE SEQUENCE</scope>
    <source>
        <tissue evidence="2">Callus</tissue>
    </source>
</reference>
<dbReference type="HOGENOM" id="CLU_006175_5_3_1"/>
<dbReference type="InterPro" id="IPR006580">
    <property type="entry name" value="Znf_TTF"/>
</dbReference>
<dbReference type="InterPro" id="IPR055298">
    <property type="entry name" value="AtLOH3-like"/>
</dbReference>
<dbReference type="PANTHER" id="PTHR11697">
    <property type="entry name" value="GENERAL TRANSCRIPTION FACTOR 2-RELATED ZINC FINGER PROTEIN"/>
    <property type="match status" value="1"/>
</dbReference>
<dbReference type="SUPFAM" id="SSF53098">
    <property type="entry name" value="Ribonuclease H-like"/>
    <property type="match status" value="1"/>
</dbReference>
<dbReference type="OrthoDB" id="1340127at2759"/>
<gene>
    <name evidence="3" type="primary">LOC100794506</name>
    <name evidence="2" type="ORF">GLYMA_15G258000</name>
</gene>
<protein>
    <recommendedName>
        <fullName evidence="1">TTF-type domain-containing protein</fullName>
    </recommendedName>
</protein>
<dbReference type="InterPro" id="IPR025398">
    <property type="entry name" value="DUF4371"/>
</dbReference>
<evidence type="ECO:0000313" key="4">
    <source>
        <dbReference type="Proteomes" id="UP000008827"/>
    </source>
</evidence>
<dbReference type="Gramene" id="KRH13705">
    <property type="protein sequence ID" value="KRH13705"/>
    <property type="gene ID" value="GLYMA_15G258000"/>
</dbReference>
<feature type="domain" description="TTF-type" evidence="1">
    <location>
        <begin position="85"/>
        <end position="180"/>
    </location>
</feature>
<dbReference type="Pfam" id="PF05699">
    <property type="entry name" value="Dimer_Tnp_hAT"/>
    <property type="match status" value="1"/>
</dbReference>
<dbReference type="RefSeq" id="XP_014622993.1">
    <property type="nucleotide sequence ID" value="XM_014767507.3"/>
</dbReference>
<evidence type="ECO:0000259" key="1">
    <source>
        <dbReference type="SMART" id="SM00597"/>
    </source>
</evidence>
<reference evidence="3" key="2">
    <citation type="submission" date="2018-02" db="UniProtKB">
        <authorList>
            <consortium name="EnsemblPlants"/>
        </authorList>
    </citation>
    <scope>IDENTIFICATION</scope>
    <source>
        <strain evidence="3">Williams 82</strain>
    </source>
</reference>
<dbReference type="Proteomes" id="UP000008827">
    <property type="component" value="Chromosome 15"/>
</dbReference>
<dbReference type="PANTHER" id="PTHR11697:SF230">
    <property type="entry name" value="ZINC FINGER, MYM DOMAIN CONTAINING 1"/>
    <property type="match status" value="1"/>
</dbReference>
<keyword evidence="4" id="KW-1185">Reference proteome</keyword>
<dbReference type="SMART" id="SM00597">
    <property type="entry name" value="ZnF_TTF"/>
    <property type="match status" value="1"/>
</dbReference>
<dbReference type="KEGG" id="gmx:100794506"/>
<evidence type="ECO:0000313" key="3">
    <source>
        <dbReference type="EnsemblPlants" id="KRH13705"/>
    </source>
</evidence>
<accession>K7MDZ4</accession>
<sequence length="790" mass="90754">MRRFLVDRENIENVNVVQPEAELEPPLNNVVNEFNPNEIVRDPGRRKQINEYAPDIQDQVRRAYILKGPMQPDLSNFPRTQFGSVKRAFSKSWYKNYTWLEYNEIKDAAYCFYCFLFKQPGRAEHFGFEVFTKSGYRDWKHASQGLKGHVGSHNSLHNSCVKHYNDYNNQRQSVTSKFAKATKESEELYKIRLTCSLDCSRYLIAQGMAFRGHDESSTSLNKGNFREMVDWVKSQNEQVRDAFDRGGKNCKMTCSDIQKELATCCAHEVTKVIMEELGDRQFSVLIDESRDISVKEQMAVMLRFLNDKGNVVERFIALHHVTDTSSKSLKDALYGILDKYTLSISRIRGQGYDGASNMRGEFNGLQRKILDENPYAFYVHCYAHRLQLVVVSVTSSCSSIHDFFEYITLIVNTTSASCKRRDALTEAQHKDILNKLESGEISRGRGLHQSSSLTRPGDTRWGSHHTTLLRLDQMWSSVLKVLSMVDEDGRGPSQAAGLIEKMESFKFAFILRLMLKLFGITNELSNVLQRKDLNIVNAMELVDVVKARLGTMRESGWNNFFADVQGFCVAKSIPVPNMDDEIPVRGRSRAEGRTITNLHHYRAKIFYVVIDKICVEMDHRFSEGSNIILDCFSCLDPKNSFSKFDVDKLARLADIYHADFSDDDRGTIRDQLETYVLQVRRNASFSTCEDVQSLAMKMVQTEKHLVFPLVYKLIELALILPVSTASVETAFSAMKIIKSKLRNKINDVWFNDLMVCYTEREIFKSLDDIDIIRTFTAKKSRKGHLPRNFI</sequence>
<dbReference type="EnsemblPlants" id="KRH13705">
    <property type="protein sequence ID" value="KRH13705"/>
    <property type="gene ID" value="GLYMA_15G258000"/>
</dbReference>
<dbReference type="GeneID" id="100794506"/>
<dbReference type="GO" id="GO:0046983">
    <property type="term" value="F:protein dimerization activity"/>
    <property type="evidence" value="ECO:0007669"/>
    <property type="project" value="InterPro"/>
</dbReference>
<dbReference type="eggNOG" id="ENOG502QSU3">
    <property type="taxonomic scope" value="Eukaryota"/>
</dbReference>
<dbReference type="PaxDb" id="3847-GLYMA15G41011.1"/>
<dbReference type="InterPro" id="IPR008906">
    <property type="entry name" value="HATC_C_dom"/>
</dbReference>
<proteinExistence type="predicted"/>
<reference evidence="2 3" key="1">
    <citation type="journal article" date="2010" name="Nature">
        <title>Genome sequence of the palaeopolyploid soybean.</title>
        <authorList>
            <person name="Schmutz J."/>
            <person name="Cannon S.B."/>
            <person name="Schlueter J."/>
            <person name="Ma J."/>
            <person name="Mitros T."/>
            <person name="Nelson W."/>
            <person name="Hyten D.L."/>
            <person name="Song Q."/>
            <person name="Thelen J.J."/>
            <person name="Cheng J."/>
            <person name="Xu D."/>
            <person name="Hellsten U."/>
            <person name="May G.D."/>
            <person name="Yu Y."/>
            <person name="Sakurai T."/>
            <person name="Umezawa T."/>
            <person name="Bhattacharyya M.K."/>
            <person name="Sandhu D."/>
            <person name="Valliyodan B."/>
            <person name="Lindquist E."/>
            <person name="Peto M."/>
            <person name="Grant D."/>
            <person name="Shu S."/>
            <person name="Goodstein D."/>
            <person name="Barry K."/>
            <person name="Futrell-Griggs M."/>
            <person name="Abernathy B."/>
            <person name="Du J."/>
            <person name="Tian Z."/>
            <person name="Zhu L."/>
            <person name="Gill N."/>
            <person name="Joshi T."/>
            <person name="Libault M."/>
            <person name="Sethuraman A."/>
            <person name="Zhang X.-C."/>
            <person name="Shinozaki K."/>
            <person name="Nguyen H.T."/>
            <person name="Wing R.A."/>
            <person name="Cregan P."/>
            <person name="Specht J."/>
            <person name="Grimwood J."/>
            <person name="Rokhsar D."/>
            <person name="Stacey G."/>
            <person name="Shoemaker R.C."/>
            <person name="Jackson S.A."/>
        </authorList>
    </citation>
    <scope>NUCLEOTIDE SEQUENCE [LARGE SCALE GENOMIC DNA]</scope>
    <source>
        <strain evidence="3">cv. Williams 82</strain>
        <tissue evidence="2">Callus</tissue>
    </source>
</reference>